<organism evidence="7 8">
    <name type="scientific">Frondihabitans sucicola</name>
    <dbReference type="NCBI Taxonomy" id="1268041"/>
    <lineage>
        <taxon>Bacteria</taxon>
        <taxon>Bacillati</taxon>
        <taxon>Actinomycetota</taxon>
        <taxon>Actinomycetes</taxon>
        <taxon>Micrococcales</taxon>
        <taxon>Microbacteriaceae</taxon>
        <taxon>Frondihabitans</taxon>
    </lineage>
</organism>
<dbReference type="InterPro" id="IPR039422">
    <property type="entry name" value="MarR/SlyA-like"/>
</dbReference>
<dbReference type="EMBL" id="AP027732">
    <property type="protein sequence ID" value="BDZ50674.1"/>
    <property type="molecule type" value="Genomic_DNA"/>
</dbReference>
<dbReference type="SMART" id="SM00347">
    <property type="entry name" value="HTH_MARR"/>
    <property type="match status" value="1"/>
</dbReference>
<gene>
    <name evidence="7" type="ORF">GCM10025867_29150</name>
</gene>
<sequence length="145" mass="15560">MTTTAPLLDEQICFALYSASRALTARYRELLEPLGVTYPQYLVLLVLWEEGPSTVSHLGERLHLDSGTLSPLLRRLESAGHLTRARTADDERVVEVSLTPSGDALREATASIPAGVCEATGLDPAALVALQQQIATVAAHVRATL</sequence>
<dbReference type="SUPFAM" id="SSF46785">
    <property type="entry name" value="Winged helix' DNA-binding domain"/>
    <property type="match status" value="1"/>
</dbReference>
<accession>A0ABM8GQD6</accession>
<dbReference type="InterPro" id="IPR000835">
    <property type="entry name" value="HTH_MarR-typ"/>
</dbReference>
<dbReference type="InterPro" id="IPR055166">
    <property type="entry name" value="Transc_reg_Sar_Rot_HTH"/>
</dbReference>
<dbReference type="Proteomes" id="UP001321486">
    <property type="component" value="Chromosome"/>
</dbReference>
<name>A0ABM8GQD6_9MICO</name>
<feature type="domain" description="HTH marR-type" evidence="6">
    <location>
        <begin position="9"/>
        <end position="145"/>
    </location>
</feature>
<dbReference type="Pfam" id="PF22381">
    <property type="entry name" value="Staph_reg_Sar_Rot"/>
    <property type="match status" value="1"/>
</dbReference>
<keyword evidence="3" id="KW-0805">Transcription regulation</keyword>
<dbReference type="PROSITE" id="PS50995">
    <property type="entry name" value="HTH_MARR_2"/>
    <property type="match status" value="1"/>
</dbReference>
<dbReference type="Gene3D" id="1.10.10.10">
    <property type="entry name" value="Winged helix-like DNA-binding domain superfamily/Winged helix DNA-binding domain"/>
    <property type="match status" value="1"/>
</dbReference>
<evidence type="ECO:0000313" key="7">
    <source>
        <dbReference type="EMBL" id="BDZ50674.1"/>
    </source>
</evidence>
<evidence type="ECO:0000256" key="4">
    <source>
        <dbReference type="ARBA" id="ARBA00023125"/>
    </source>
</evidence>
<evidence type="ECO:0000256" key="2">
    <source>
        <dbReference type="ARBA" id="ARBA00022490"/>
    </source>
</evidence>
<dbReference type="InterPro" id="IPR036390">
    <property type="entry name" value="WH_DNA-bd_sf"/>
</dbReference>
<dbReference type="InterPro" id="IPR036388">
    <property type="entry name" value="WH-like_DNA-bd_sf"/>
</dbReference>
<reference evidence="8" key="1">
    <citation type="journal article" date="2019" name="Int. J. Syst. Evol. Microbiol.">
        <title>The Global Catalogue of Microorganisms (GCM) 10K type strain sequencing project: providing services to taxonomists for standard genome sequencing and annotation.</title>
        <authorList>
            <consortium name="The Broad Institute Genomics Platform"/>
            <consortium name="The Broad Institute Genome Sequencing Center for Infectious Disease"/>
            <person name="Wu L."/>
            <person name="Ma J."/>
        </authorList>
    </citation>
    <scope>NUCLEOTIDE SEQUENCE [LARGE SCALE GENOMIC DNA]</scope>
    <source>
        <strain evidence="8">NBRC 108728</strain>
    </source>
</reference>
<keyword evidence="2" id="KW-0963">Cytoplasm</keyword>
<keyword evidence="5" id="KW-0804">Transcription</keyword>
<dbReference type="PRINTS" id="PR00598">
    <property type="entry name" value="HTHMARR"/>
</dbReference>
<evidence type="ECO:0000256" key="1">
    <source>
        <dbReference type="ARBA" id="ARBA00004496"/>
    </source>
</evidence>
<evidence type="ECO:0000313" key="8">
    <source>
        <dbReference type="Proteomes" id="UP001321486"/>
    </source>
</evidence>
<keyword evidence="4" id="KW-0238">DNA-binding</keyword>
<evidence type="ECO:0000256" key="3">
    <source>
        <dbReference type="ARBA" id="ARBA00023015"/>
    </source>
</evidence>
<dbReference type="RefSeq" id="WP_286343626.1">
    <property type="nucleotide sequence ID" value="NZ_AP027732.1"/>
</dbReference>
<protein>
    <submittedName>
        <fullName evidence="7">Transcriptional regulator, MarR family protein</fullName>
    </submittedName>
</protein>
<dbReference type="PANTHER" id="PTHR33164:SF5">
    <property type="entry name" value="ORGANIC HYDROPEROXIDE RESISTANCE TRANSCRIPTIONAL REGULATOR"/>
    <property type="match status" value="1"/>
</dbReference>
<evidence type="ECO:0000259" key="6">
    <source>
        <dbReference type="PROSITE" id="PS50995"/>
    </source>
</evidence>
<dbReference type="PANTHER" id="PTHR33164">
    <property type="entry name" value="TRANSCRIPTIONAL REGULATOR, MARR FAMILY"/>
    <property type="match status" value="1"/>
</dbReference>
<evidence type="ECO:0000256" key="5">
    <source>
        <dbReference type="ARBA" id="ARBA00023163"/>
    </source>
</evidence>
<keyword evidence="8" id="KW-1185">Reference proteome</keyword>
<proteinExistence type="predicted"/>
<comment type="subcellular location">
    <subcellularLocation>
        <location evidence="1">Cytoplasm</location>
    </subcellularLocation>
</comment>